<comment type="subcellular location">
    <subcellularLocation>
        <location evidence="2">Secreted</location>
    </subcellularLocation>
</comment>
<dbReference type="GO" id="GO:0005615">
    <property type="term" value="C:extracellular space"/>
    <property type="evidence" value="ECO:0007669"/>
    <property type="project" value="InterPro"/>
</dbReference>
<dbReference type="PRINTS" id="PR00313">
    <property type="entry name" value="CABNDNGRPT"/>
</dbReference>
<dbReference type="Gene3D" id="2.130.10.130">
    <property type="entry name" value="Integrin alpha, N-terminal"/>
    <property type="match status" value="1"/>
</dbReference>
<dbReference type="InterPro" id="IPR018511">
    <property type="entry name" value="Hemolysin-typ_Ca-bd_CS"/>
</dbReference>
<evidence type="ECO:0000256" key="3">
    <source>
        <dbReference type="ARBA" id="ARBA00022525"/>
    </source>
</evidence>
<evidence type="ECO:0000313" key="7">
    <source>
        <dbReference type="EMBL" id="ABZ73368.1"/>
    </source>
</evidence>
<name>B0SYK1_CAUSK</name>
<dbReference type="InterPro" id="IPR028994">
    <property type="entry name" value="Integrin_alpha_N"/>
</dbReference>
<dbReference type="Pfam" id="PF00353">
    <property type="entry name" value="HemolysinCabind"/>
    <property type="match status" value="2"/>
</dbReference>
<evidence type="ECO:0000256" key="2">
    <source>
        <dbReference type="ARBA" id="ARBA00004613"/>
    </source>
</evidence>
<comment type="cofactor">
    <cofactor evidence="1">
        <name>Ca(2+)</name>
        <dbReference type="ChEBI" id="CHEBI:29108"/>
    </cofactor>
</comment>
<dbReference type="eggNOG" id="COG0823">
    <property type="taxonomic scope" value="Bacteria"/>
</dbReference>
<evidence type="ECO:0000259" key="6">
    <source>
        <dbReference type="Pfam" id="PF08548"/>
    </source>
</evidence>
<dbReference type="eggNOG" id="COG2931">
    <property type="taxonomic scope" value="Bacteria"/>
</dbReference>
<dbReference type="STRING" id="366602.Caul_4246"/>
<feature type="domain" description="Peptidase M10 serralysin C-terminal" evidence="6">
    <location>
        <begin position="18"/>
        <end position="186"/>
    </location>
</feature>
<dbReference type="KEGG" id="cak:Caul_4246"/>
<dbReference type="HOGENOM" id="CLU_504986_0_0_5"/>
<dbReference type="AlphaFoldDB" id="B0SYK1"/>
<dbReference type="InterPro" id="IPR013517">
    <property type="entry name" value="FG-GAP"/>
</dbReference>
<dbReference type="GO" id="GO:0005509">
    <property type="term" value="F:calcium ion binding"/>
    <property type="evidence" value="ECO:0007669"/>
    <property type="project" value="InterPro"/>
</dbReference>
<dbReference type="SUPFAM" id="SSF69318">
    <property type="entry name" value="Integrin alpha N-terminal domain"/>
    <property type="match status" value="2"/>
</dbReference>
<dbReference type="Pfam" id="PF13517">
    <property type="entry name" value="FG-GAP_3"/>
    <property type="match status" value="2"/>
</dbReference>
<keyword evidence="5" id="KW-0677">Repeat</keyword>
<dbReference type="PANTHER" id="PTHR46580">
    <property type="entry name" value="SENSOR KINASE-RELATED"/>
    <property type="match status" value="1"/>
</dbReference>
<dbReference type="EMBL" id="CP000927">
    <property type="protein sequence ID" value="ABZ73368.1"/>
    <property type="molecule type" value="Genomic_DNA"/>
</dbReference>
<accession>B0SYK1</accession>
<organism evidence="7">
    <name type="scientific">Caulobacter sp. (strain K31)</name>
    <dbReference type="NCBI Taxonomy" id="366602"/>
    <lineage>
        <taxon>Bacteria</taxon>
        <taxon>Pseudomonadati</taxon>
        <taxon>Pseudomonadota</taxon>
        <taxon>Alphaproteobacteria</taxon>
        <taxon>Caulobacterales</taxon>
        <taxon>Caulobacteraceae</taxon>
        <taxon>Caulobacter</taxon>
    </lineage>
</organism>
<dbReference type="SUPFAM" id="SSF51120">
    <property type="entry name" value="beta-Roll"/>
    <property type="match status" value="1"/>
</dbReference>
<evidence type="ECO:0000256" key="1">
    <source>
        <dbReference type="ARBA" id="ARBA00001913"/>
    </source>
</evidence>
<dbReference type="PANTHER" id="PTHR46580:SF2">
    <property type="entry name" value="MAM DOMAIN-CONTAINING PROTEIN"/>
    <property type="match status" value="1"/>
</dbReference>
<protein>
    <submittedName>
        <fullName evidence="7">Hemolysin-type calcium-binding region</fullName>
    </submittedName>
</protein>
<dbReference type="Gene3D" id="2.150.10.10">
    <property type="entry name" value="Serralysin-like metalloprotease, C-terminal"/>
    <property type="match status" value="2"/>
</dbReference>
<evidence type="ECO:0000256" key="5">
    <source>
        <dbReference type="ARBA" id="ARBA00022737"/>
    </source>
</evidence>
<gene>
    <name evidence="7" type="ordered locus">Caul_4246</name>
</gene>
<dbReference type="OrthoDB" id="733404at2"/>
<keyword evidence="4" id="KW-0732">Signal</keyword>
<dbReference type="InterPro" id="IPR013858">
    <property type="entry name" value="Peptidase_M10B_C"/>
</dbReference>
<sequence length="539" mass="55895">MTTSIAPLLNQAGTSYSCLWDAGGVDTLSAEGASIACTIDLREASLLNEAGGGGWLSSGSGIYGGFTIAHDAKIENAIGGEADDIVTGNGLANKILGGGGNDNLSGELGADVLLGGDGSDSLDGGLGNDTLDGGRNFDVLIGGAGADVLIGGSGNDRFQSTLADLNGDTIADLSGGDQIRITDANISTFTMNRQGETVTLSGGVTFTLQNNPHGTLVASADPSGGVRIKLQLPETSAKDVNGDGHSDFIWRHSSGYVTAWMVGGDGAGIGFKANTYAYDVSNDWKLETTLDFNGDGAADLLWRHTGGTFTIWAGAGEGFMSNTFVSSDVGTDWKLEAVGDFDGDGRSDLIWRHASGTFSEWRSTGADFERNFVVDSTVSPNFKVAAVGDFNADGVDDIFWRDMTPGSATAGQAMVTSSRGDIFAPPSQQVTGVGLDWTLAGHGDFNGDNIEDIIWRAANGTFTEWQGTGSGFVANVYVDATVNPAWKLADVADYNGDGKDDLMWRHTGGAFTLWQSTGDGFLANVLVNSSVNADWGLVA</sequence>
<dbReference type="InterPro" id="IPR001343">
    <property type="entry name" value="Hemolysn_Ca-bd"/>
</dbReference>
<keyword evidence="3" id="KW-0964">Secreted</keyword>
<dbReference type="Pfam" id="PF08548">
    <property type="entry name" value="Peptidase_M10_C"/>
    <property type="match status" value="1"/>
</dbReference>
<dbReference type="PROSITE" id="PS00330">
    <property type="entry name" value="HEMOLYSIN_CALCIUM"/>
    <property type="match status" value="3"/>
</dbReference>
<evidence type="ECO:0000256" key="4">
    <source>
        <dbReference type="ARBA" id="ARBA00022729"/>
    </source>
</evidence>
<reference evidence="7" key="1">
    <citation type="submission" date="2008-01" db="EMBL/GenBank/DDBJ databases">
        <title>Complete sequence of chromosome of Caulobacter sp. K31.</title>
        <authorList>
            <consortium name="US DOE Joint Genome Institute"/>
            <person name="Copeland A."/>
            <person name="Lucas S."/>
            <person name="Lapidus A."/>
            <person name="Barry K."/>
            <person name="Glavina del Rio T."/>
            <person name="Dalin E."/>
            <person name="Tice H."/>
            <person name="Pitluck S."/>
            <person name="Bruce D."/>
            <person name="Goodwin L."/>
            <person name="Thompson L.S."/>
            <person name="Brettin T."/>
            <person name="Detter J.C."/>
            <person name="Han C."/>
            <person name="Schmutz J."/>
            <person name="Larimer F."/>
            <person name="Land M."/>
            <person name="Hauser L."/>
            <person name="Kyrpides N."/>
            <person name="Kim E."/>
            <person name="Stephens C."/>
            <person name="Richardson P."/>
        </authorList>
    </citation>
    <scope>NUCLEOTIDE SEQUENCE [LARGE SCALE GENOMIC DNA]</scope>
    <source>
        <strain evidence="7">K31</strain>
    </source>
</reference>
<dbReference type="InterPro" id="IPR011049">
    <property type="entry name" value="Serralysin-like_metalloprot_C"/>
</dbReference>
<proteinExistence type="predicted"/>